<dbReference type="AlphaFoldDB" id="A0A956RNQ0"/>
<dbReference type="InterPro" id="IPR050932">
    <property type="entry name" value="TM2D1-3-like"/>
</dbReference>
<evidence type="ECO:0000259" key="6">
    <source>
        <dbReference type="Pfam" id="PF05154"/>
    </source>
</evidence>
<name>A0A956RNQ0_UNCEI</name>
<evidence type="ECO:0000256" key="5">
    <source>
        <dbReference type="SAM" id="Phobius"/>
    </source>
</evidence>
<dbReference type="Pfam" id="PF05154">
    <property type="entry name" value="TM2"/>
    <property type="match status" value="1"/>
</dbReference>
<dbReference type="GO" id="GO:0016020">
    <property type="term" value="C:membrane"/>
    <property type="evidence" value="ECO:0007669"/>
    <property type="project" value="UniProtKB-SubCell"/>
</dbReference>
<feature type="transmembrane region" description="Helical" evidence="5">
    <location>
        <begin position="33"/>
        <end position="51"/>
    </location>
</feature>
<keyword evidence="3 5" id="KW-1133">Transmembrane helix</keyword>
<gene>
    <name evidence="7" type="ORF">KC729_06590</name>
</gene>
<dbReference type="EMBL" id="JAGQHR010000147">
    <property type="protein sequence ID" value="MCA9727333.1"/>
    <property type="molecule type" value="Genomic_DNA"/>
</dbReference>
<dbReference type="PANTHER" id="PTHR21016">
    <property type="entry name" value="BETA-AMYLOID BINDING PROTEIN-RELATED"/>
    <property type="match status" value="1"/>
</dbReference>
<comment type="subcellular location">
    <subcellularLocation>
        <location evidence="1">Membrane</location>
        <topology evidence="1">Multi-pass membrane protein</topology>
    </subcellularLocation>
</comment>
<dbReference type="InterPro" id="IPR007829">
    <property type="entry name" value="TM2"/>
</dbReference>
<comment type="caution">
    <text evidence="7">The sequence shown here is derived from an EMBL/GenBank/DDBJ whole genome shotgun (WGS) entry which is preliminary data.</text>
</comment>
<organism evidence="7 8">
    <name type="scientific">Eiseniibacteriota bacterium</name>
    <dbReference type="NCBI Taxonomy" id="2212470"/>
    <lineage>
        <taxon>Bacteria</taxon>
        <taxon>Candidatus Eiseniibacteriota</taxon>
    </lineage>
</organism>
<reference evidence="7" key="2">
    <citation type="journal article" date="2021" name="Microbiome">
        <title>Successional dynamics and alternative stable states in a saline activated sludge microbial community over 9 years.</title>
        <authorList>
            <person name="Wang Y."/>
            <person name="Ye J."/>
            <person name="Ju F."/>
            <person name="Liu L."/>
            <person name="Boyd J.A."/>
            <person name="Deng Y."/>
            <person name="Parks D.H."/>
            <person name="Jiang X."/>
            <person name="Yin X."/>
            <person name="Woodcroft B.J."/>
            <person name="Tyson G.W."/>
            <person name="Hugenholtz P."/>
            <person name="Polz M.F."/>
            <person name="Zhang T."/>
        </authorList>
    </citation>
    <scope>NUCLEOTIDE SEQUENCE</scope>
    <source>
        <strain evidence="7">HKST-UBA01</strain>
    </source>
</reference>
<evidence type="ECO:0000313" key="7">
    <source>
        <dbReference type="EMBL" id="MCA9727333.1"/>
    </source>
</evidence>
<keyword evidence="2 5" id="KW-0812">Transmembrane</keyword>
<keyword evidence="4 5" id="KW-0472">Membrane</keyword>
<evidence type="ECO:0000256" key="3">
    <source>
        <dbReference type="ARBA" id="ARBA00022989"/>
    </source>
</evidence>
<accession>A0A956RNQ0</accession>
<evidence type="ECO:0000313" key="8">
    <source>
        <dbReference type="Proteomes" id="UP000697710"/>
    </source>
</evidence>
<proteinExistence type="predicted"/>
<evidence type="ECO:0000256" key="4">
    <source>
        <dbReference type="ARBA" id="ARBA00023136"/>
    </source>
</evidence>
<evidence type="ECO:0000256" key="1">
    <source>
        <dbReference type="ARBA" id="ARBA00004141"/>
    </source>
</evidence>
<protein>
    <submittedName>
        <fullName evidence="7">TM2 domain-containing protein</fullName>
    </submittedName>
</protein>
<evidence type="ECO:0000256" key="2">
    <source>
        <dbReference type="ARBA" id="ARBA00022692"/>
    </source>
</evidence>
<sequence length="80" mass="8491">MSEKDGTTTLLLCALVGNFGAHRFYVGKTGSGVAMLLTLGGLGVWSLLDLIQIVRGQFTDATGNAIRLSKQDPPRDRQAA</sequence>
<feature type="domain" description="TM2" evidence="6">
    <location>
        <begin position="3"/>
        <end position="51"/>
    </location>
</feature>
<dbReference type="Proteomes" id="UP000697710">
    <property type="component" value="Unassembled WGS sequence"/>
</dbReference>
<dbReference type="PANTHER" id="PTHR21016:SF25">
    <property type="entry name" value="TM2 DOMAIN-CONTAINING PROTEIN DDB_G0277895-RELATED"/>
    <property type="match status" value="1"/>
</dbReference>
<reference evidence="7" key="1">
    <citation type="submission" date="2020-04" db="EMBL/GenBank/DDBJ databases">
        <authorList>
            <person name="Zhang T."/>
        </authorList>
    </citation>
    <scope>NUCLEOTIDE SEQUENCE</scope>
    <source>
        <strain evidence="7">HKST-UBA01</strain>
    </source>
</reference>